<keyword evidence="1" id="KW-0732">Signal</keyword>
<dbReference type="RefSeq" id="WP_168550566.1">
    <property type="nucleotide sequence ID" value="NZ_JAAWWL010000001.1"/>
</dbReference>
<reference evidence="2 3" key="1">
    <citation type="submission" date="2020-04" db="EMBL/GenBank/DDBJ databases">
        <authorList>
            <person name="Yoon J."/>
        </authorList>
    </citation>
    <scope>NUCLEOTIDE SEQUENCE [LARGE SCALE GENOMIC DNA]</scope>
    <source>
        <strain evidence="2 3">DJ-13</strain>
    </source>
</reference>
<organism evidence="2 3">
    <name type="scientific">Croceivirga thetidis</name>
    <dbReference type="NCBI Taxonomy" id="2721623"/>
    <lineage>
        <taxon>Bacteria</taxon>
        <taxon>Pseudomonadati</taxon>
        <taxon>Bacteroidota</taxon>
        <taxon>Flavobacteriia</taxon>
        <taxon>Flavobacteriales</taxon>
        <taxon>Flavobacteriaceae</taxon>
        <taxon>Croceivirga</taxon>
    </lineage>
</organism>
<accession>A0ABX1GK78</accession>
<name>A0ABX1GK78_9FLAO</name>
<proteinExistence type="predicted"/>
<protein>
    <submittedName>
        <fullName evidence="2">Type IX secretion system membrane protein PorP/SprF</fullName>
    </submittedName>
</protein>
<dbReference type="NCBIfam" id="TIGR03519">
    <property type="entry name" value="T9SS_PorP_fam"/>
    <property type="match status" value="1"/>
</dbReference>
<feature type="signal peptide" evidence="1">
    <location>
        <begin position="1"/>
        <end position="21"/>
    </location>
</feature>
<dbReference type="EMBL" id="JAAWWL010000001">
    <property type="protein sequence ID" value="NKI30308.1"/>
    <property type="molecule type" value="Genomic_DNA"/>
</dbReference>
<evidence type="ECO:0000313" key="2">
    <source>
        <dbReference type="EMBL" id="NKI30308.1"/>
    </source>
</evidence>
<dbReference type="InterPro" id="IPR019861">
    <property type="entry name" value="PorP/SprF_Bacteroidetes"/>
</dbReference>
<sequence>MRLFRQFLILMVLVIPLTSFAQQLPQFTQYMFNTISINPAYAGSRQGMNMTALHRNQWSGIDGNPTTSTFAFHTPLNNERVGLGVSYISDQLGFENTNFVYGDFSYTIPISYEATLSFGLKAGFTNYNRELIDPTDPNAVAVNNWNPNFGAGVYITTDRWYAGFSSPRILNNSLNIESLNAVEAIERNSYYAIAGLVVDLSLDIKFRPTVITRFTNGAPMSYDATAGFLFYEKIWFGASYRFNDAANFGAFMEYQFSKTIRLGYAYDLPTSTIRPYTGGTHEVILIFEPKSLKRSNLYRSPRYF</sequence>
<evidence type="ECO:0000256" key="1">
    <source>
        <dbReference type="SAM" id="SignalP"/>
    </source>
</evidence>
<keyword evidence="3" id="KW-1185">Reference proteome</keyword>
<feature type="chain" id="PRO_5045539348" evidence="1">
    <location>
        <begin position="22"/>
        <end position="304"/>
    </location>
</feature>
<dbReference type="Pfam" id="PF11751">
    <property type="entry name" value="PorP_SprF"/>
    <property type="match status" value="1"/>
</dbReference>
<evidence type="ECO:0000313" key="3">
    <source>
        <dbReference type="Proteomes" id="UP000718451"/>
    </source>
</evidence>
<comment type="caution">
    <text evidence="2">The sequence shown here is derived from an EMBL/GenBank/DDBJ whole genome shotgun (WGS) entry which is preliminary data.</text>
</comment>
<dbReference type="Proteomes" id="UP000718451">
    <property type="component" value="Unassembled WGS sequence"/>
</dbReference>
<gene>
    <name evidence="2" type="ORF">HCU67_00010</name>
</gene>